<feature type="compositionally biased region" description="Basic residues" evidence="1">
    <location>
        <begin position="123"/>
        <end position="133"/>
    </location>
</feature>
<dbReference type="Pfam" id="PF07308">
    <property type="entry name" value="DUF1456"/>
    <property type="match status" value="1"/>
</dbReference>
<dbReference type="PANTHER" id="PTHR37805">
    <property type="entry name" value="CYTOPLASMIC PROTEIN-RELATED"/>
    <property type="match status" value="1"/>
</dbReference>
<keyword evidence="3" id="KW-1185">Reference proteome</keyword>
<feature type="compositionally biased region" description="Basic and acidic residues" evidence="1">
    <location>
        <begin position="95"/>
        <end position="119"/>
    </location>
</feature>
<evidence type="ECO:0000256" key="1">
    <source>
        <dbReference type="SAM" id="MobiDB-lite"/>
    </source>
</evidence>
<dbReference type="PANTHER" id="PTHR37805:SF1">
    <property type="entry name" value="CYTOPLASMIC PROTEIN"/>
    <property type="match status" value="1"/>
</dbReference>
<reference evidence="3" key="1">
    <citation type="submission" date="2016-10" db="EMBL/GenBank/DDBJ databases">
        <authorList>
            <person name="Varghese N."/>
            <person name="Submissions S."/>
        </authorList>
    </citation>
    <scope>NUCLEOTIDE SEQUENCE [LARGE SCALE GENOMIC DNA]</scope>
    <source>
        <strain evidence="3">CGMCC 1.9227</strain>
    </source>
</reference>
<dbReference type="EMBL" id="FONQ01000018">
    <property type="protein sequence ID" value="SFF38446.1"/>
    <property type="molecule type" value="Genomic_DNA"/>
</dbReference>
<proteinExistence type="predicted"/>
<name>A0A1I2IC68_9FLAO</name>
<accession>A0A1I2IC68</accession>
<evidence type="ECO:0000313" key="3">
    <source>
        <dbReference type="Proteomes" id="UP000198596"/>
    </source>
</evidence>
<dbReference type="InterPro" id="IPR009921">
    <property type="entry name" value="YehS-like"/>
</dbReference>
<evidence type="ECO:0000313" key="2">
    <source>
        <dbReference type="EMBL" id="SFF38446.1"/>
    </source>
</evidence>
<dbReference type="Proteomes" id="UP000198596">
    <property type="component" value="Unassembled WGS sequence"/>
</dbReference>
<protein>
    <submittedName>
        <fullName evidence="2">Uncharacterized protein</fullName>
    </submittedName>
</protein>
<feature type="region of interest" description="Disordered" evidence="1">
    <location>
        <begin position="72"/>
        <end position="137"/>
    </location>
</feature>
<sequence>MMTNNDIFKKLRVALMLRDDQIVEILELVDFRITKSELGAFFRDEKHENYMECGDQVLRNFLNALVIHLRGTKENPKNPNDVLAKHKAQIPVKEGTSERAEFKAKPRDEERSRGDESPSKSKPAAKKPFKKQFSKGAPKVQVVEKVKFNFGKNKKS</sequence>
<dbReference type="AlphaFoldDB" id="A0A1I2IC68"/>
<gene>
    <name evidence="2" type="ORF">SAMN04488131_11853</name>
</gene>
<organism evidence="2 3">
    <name type="scientific">Flavobacterium xueshanense</name>
    <dbReference type="NCBI Taxonomy" id="935223"/>
    <lineage>
        <taxon>Bacteria</taxon>
        <taxon>Pseudomonadati</taxon>
        <taxon>Bacteroidota</taxon>
        <taxon>Flavobacteriia</taxon>
        <taxon>Flavobacteriales</taxon>
        <taxon>Flavobacteriaceae</taxon>
        <taxon>Flavobacterium</taxon>
    </lineage>
</organism>
<dbReference type="STRING" id="935223.SAMN04488131_11853"/>